<comment type="function">
    <text evidence="5">Carrier protein involved in the D-alanylation of lipoteichoic acid (LTA). The loading of thioester-linked D-alanine onto DltC is catalyzed by D-alanine--D-alanyl carrier protein ligase DltA. The DltC-carried D-alanyl group is further transferred to cell membrane phosphatidylglycerol (PG) by forming an ester bond, probably catalyzed by DltD. D-alanylation of LTA plays an important role in modulating the properties of the cell wall in Gram-positive bacteria, influencing the net charge of the cell wall.</text>
</comment>
<evidence type="ECO:0000256" key="1">
    <source>
        <dbReference type="ARBA" id="ARBA00022450"/>
    </source>
</evidence>
<dbReference type="HAMAP" id="MF_00565">
    <property type="entry name" value="DltC"/>
    <property type="match status" value="1"/>
</dbReference>
<comment type="similarity">
    <text evidence="5">Belongs to the DltC family.</text>
</comment>
<comment type="subcellular location">
    <subcellularLocation>
        <location evidence="5">Cytoplasm</location>
    </subcellularLocation>
</comment>
<feature type="modified residue" description="O-(pantetheine 4'-phosphoryl)serine" evidence="5">
    <location>
        <position position="34"/>
    </location>
</feature>
<comment type="PTM">
    <text evidence="5">4'-phosphopantetheine is transferred from CoA to a specific serine of apo-DCP.</text>
</comment>
<dbReference type="SUPFAM" id="SSF47336">
    <property type="entry name" value="ACP-like"/>
    <property type="match status" value="1"/>
</dbReference>
<dbReference type="InterPro" id="IPR009081">
    <property type="entry name" value="PP-bd_ACP"/>
</dbReference>
<protein>
    <recommendedName>
        <fullName evidence="5">D-alanyl carrier protein</fullName>
        <shortName evidence="5">DCP</shortName>
    </recommendedName>
    <alternativeName>
        <fullName evidence="5">D-alanine--poly(phosphoribitol) ligase subunit 2</fullName>
    </alternativeName>
</protein>
<keyword evidence="3 5" id="KW-0597">Phosphoprotein</keyword>
<dbReference type="GO" id="GO:0070395">
    <property type="term" value="P:lipoteichoic acid biosynthetic process"/>
    <property type="evidence" value="ECO:0007669"/>
    <property type="project" value="UniProtKB-UniRule"/>
</dbReference>
<evidence type="ECO:0000256" key="5">
    <source>
        <dbReference type="HAMAP-Rule" id="MF_00565"/>
    </source>
</evidence>
<evidence type="ECO:0000256" key="2">
    <source>
        <dbReference type="ARBA" id="ARBA00022490"/>
    </source>
</evidence>
<comment type="caution">
    <text evidence="7">The sequence shown here is derived from an EMBL/GenBank/DDBJ whole genome shotgun (WGS) entry which is preliminary data.</text>
</comment>
<keyword evidence="7" id="KW-0436">Ligase</keyword>
<dbReference type="InterPro" id="IPR003230">
    <property type="entry name" value="DltC"/>
</dbReference>
<feature type="domain" description="Carrier" evidence="6">
    <location>
        <begin position="1"/>
        <end position="76"/>
    </location>
</feature>
<proteinExistence type="inferred from homology"/>
<dbReference type="AlphaFoldDB" id="A0AAW5KE47"/>
<evidence type="ECO:0000259" key="6">
    <source>
        <dbReference type="PROSITE" id="PS50075"/>
    </source>
</evidence>
<evidence type="ECO:0000256" key="4">
    <source>
        <dbReference type="ARBA" id="ARBA00023316"/>
    </source>
</evidence>
<comment type="pathway">
    <text evidence="5">Cell wall biogenesis; lipoteichoic acid biosynthesis.</text>
</comment>
<keyword evidence="1 5" id="KW-0596">Phosphopantetheine</keyword>
<dbReference type="GO" id="GO:0071555">
    <property type="term" value="P:cell wall organization"/>
    <property type="evidence" value="ECO:0007669"/>
    <property type="project" value="UniProtKB-KW"/>
</dbReference>
<dbReference type="NCBIfam" id="TIGR01688">
    <property type="entry name" value="dltC"/>
    <property type="match status" value="1"/>
</dbReference>
<evidence type="ECO:0000256" key="3">
    <source>
        <dbReference type="ARBA" id="ARBA00022553"/>
    </source>
</evidence>
<dbReference type="NCBIfam" id="NF003464">
    <property type="entry name" value="PRK05087.1"/>
    <property type="match status" value="1"/>
</dbReference>
<dbReference type="PROSITE" id="PS50075">
    <property type="entry name" value="CARRIER"/>
    <property type="match status" value="1"/>
</dbReference>
<dbReference type="Gene3D" id="1.10.1200.10">
    <property type="entry name" value="ACP-like"/>
    <property type="match status" value="1"/>
</dbReference>
<dbReference type="GO" id="GO:0005737">
    <property type="term" value="C:cytoplasm"/>
    <property type="evidence" value="ECO:0007669"/>
    <property type="project" value="UniProtKB-SubCell"/>
</dbReference>
<keyword evidence="2 5" id="KW-0963">Cytoplasm</keyword>
<accession>A0AAW5KE47</accession>
<dbReference type="RefSeq" id="WP_256136609.1">
    <property type="nucleotide sequence ID" value="NZ_JANGAB010000007.1"/>
</dbReference>
<reference evidence="7" key="1">
    <citation type="submission" date="2022-06" db="EMBL/GenBank/DDBJ databases">
        <title>Isolation of gut microbiota from human fecal samples.</title>
        <authorList>
            <person name="Pamer E.G."/>
            <person name="Barat B."/>
            <person name="Waligurski E."/>
            <person name="Medina S."/>
            <person name="Paddock L."/>
            <person name="Mostad J."/>
        </authorList>
    </citation>
    <scope>NUCLEOTIDE SEQUENCE</scope>
    <source>
        <strain evidence="7">DFI.7.96</strain>
    </source>
</reference>
<gene>
    <name evidence="5 7" type="primary">dltC</name>
    <name evidence="7" type="ORF">NE646_11760</name>
</gene>
<organism evidence="7 8">
    <name type="scientific">Bittarella massiliensis</name>
    <name type="common">ex Durand et al. 2017</name>
    <dbReference type="NCBI Taxonomy" id="1720313"/>
    <lineage>
        <taxon>Bacteria</taxon>
        <taxon>Bacillati</taxon>
        <taxon>Bacillota</taxon>
        <taxon>Clostridia</taxon>
        <taxon>Eubacteriales</taxon>
        <taxon>Oscillospiraceae</taxon>
        <taxon>Bittarella (ex Durand et al. 2017)</taxon>
    </lineage>
</organism>
<sequence>MEEKVLAMLEELCDDAIVREDLDTELYETGLIDSLAFTELLVQIEDDFGVVISPSELERSEFDTPRKIIAQIQSRMA</sequence>
<evidence type="ECO:0000313" key="7">
    <source>
        <dbReference type="EMBL" id="MCQ4950340.1"/>
    </source>
</evidence>
<dbReference type="EMBL" id="JANGAB010000007">
    <property type="protein sequence ID" value="MCQ4950340.1"/>
    <property type="molecule type" value="Genomic_DNA"/>
</dbReference>
<name>A0AAW5KE47_9FIRM</name>
<dbReference type="InterPro" id="IPR036736">
    <property type="entry name" value="ACP-like_sf"/>
</dbReference>
<dbReference type="GO" id="GO:0016874">
    <property type="term" value="F:ligase activity"/>
    <property type="evidence" value="ECO:0007669"/>
    <property type="project" value="UniProtKB-KW"/>
</dbReference>
<dbReference type="Proteomes" id="UP001205063">
    <property type="component" value="Unassembled WGS sequence"/>
</dbReference>
<dbReference type="Pfam" id="PF00550">
    <property type="entry name" value="PP-binding"/>
    <property type="match status" value="1"/>
</dbReference>
<dbReference type="GO" id="GO:0036370">
    <property type="term" value="F:D-alanyl carrier activity"/>
    <property type="evidence" value="ECO:0007669"/>
    <property type="project" value="UniProtKB-UniRule"/>
</dbReference>
<keyword evidence="4 5" id="KW-0961">Cell wall biogenesis/degradation</keyword>
<evidence type="ECO:0000313" key="8">
    <source>
        <dbReference type="Proteomes" id="UP001205063"/>
    </source>
</evidence>